<organism evidence="2">
    <name type="scientific">Arundo donax</name>
    <name type="common">Giant reed</name>
    <name type="synonym">Donax arundinaceus</name>
    <dbReference type="NCBI Taxonomy" id="35708"/>
    <lineage>
        <taxon>Eukaryota</taxon>
        <taxon>Viridiplantae</taxon>
        <taxon>Streptophyta</taxon>
        <taxon>Embryophyta</taxon>
        <taxon>Tracheophyta</taxon>
        <taxon>Spermatophyta</taxon>
        <taxon>Magnoliopsida</taxon>
        <taxon>Liliopsida</taxon>
        <taxon>Poales</taxon>
        <taxon>Poaceae</taxon>
        <taxon>PACMAD clade</taxon>
        <taxon>Arundinoideae</taxon>
        <taxon>Arundineae</taxon>
        <taxon>Arundo</taxon>
    </lineage>
</organism>
<dbReference type="AlphaFoldDB" id="A0A0A9FGG6"/>
<reference evidence="2" key="1">
    <citation type="submission" date="2014-09" db="EMBL/GenBank/DDBJ databases">
        <authorList>
            <person name="Magalhaes I.L.F."/>
            <person name="Oliveira U."/>
            <person name="Santos F.R."/>
            <person name="Vidigal T.H.D.A."/>
            <person name="Brescovit A.D."/>
            <person name="Santos A.J."/>
        </authorList>
    </citation>
    <scope>NUCLEOTIDE SEQUENCE</scope>
    <source>
        <tissue evidence="2">Shoot tissue taken approximately 20 cm above the soil surface</tissue>
    </source>
</reference>
<dbReference type="EMBL" id="GBRH01187562">
    <property type="protein sequence ID" value="JAE10334.1"/>
    <property type="molecule type" value="Transcribed_RNA"/>
</dbReference>
<feature type="region of interest" description="Disordered" evidence="1">
    <location>
        <begin position="41"/>
        <end position="66"/>
    </location>
</feature>
<accession>A0A0A9FGG6</accession>
<protein>
    <submittedName>
        <fullName evidence="2">Pco108913</fullName>
    </submittedName>
</protein>
<reference evidence="2" key="2">
    <citation type="journal article" date="2015" name="Data Brief">
        <title>Shoot transcriptome of the giant reed, Arundo donax.</title>
        <authorList>
            <person name="Barrero R.A."/>
            <person name="Guerrero F.D."/>
            <person name="Moolhuijzen P."/>
            <person name="Goolsby J.A."/>
            <person name="Tidwell J."/>
            <person name="Bellgard S.E."/>
            <person name="Bellgard M.I."/>
        </authorList>
    </citation>
    <scope>NUCLEOTIDE SEQUENCE</scope>
    <source>
        <tissue evidence="2">Shoot tissue taken approximately 20 cm above the soil surface</tissue>
    </source>
</reference>
<proteinExistence type="predicted"/>
<evidence type="ECO:0000256" key="1">
    <source>
        <dbReference type="SAM" id="MobiDB-lite"/>
    </source>
</evidence>
<evidence type="ECO:0000313" key="2">
    <source>
        <dbReference type="EMBL" id="JAE10334.1"/>
    </source>
</evidence>
<name>A0A0A9FGG6_ARUDO</name>
<sequence>MPARLQRDLLLCKHLDLVPHHIQTPVVGGVELEHGLAVAGPEQLVGQRQDARRLPSPRRSGEDEVGHVAVAGDDLEAGDGIGVADDVRHACGAVLLHPRDVVGVGGGGGGGGGGHGAWVC</sequence>
<feature type="compositionally biased region" description="Basic and acidic residues" evidence="1">
    <location>
        <begin position="49"/>
        <end position="66"/>
    </location>
</feature>